<keyword evidence="3" id="KW-0238">DNA-binding</keyword>
<dbReference type="SUPFAM" id="SSF46785">
    <property type="entry name" value="Winged helix' DNA-binding domain"/>
    <property type="match status" value="1"/>
</dbReference>
<evidence type="ECO:0000256" key="4">
    <source>
        <dbReference type="ARBA" id="ARBA00023163"/>
    </source>
</evidence>
<keyword evidence="7" id="KW-1185">Reference proteome</keyword>
<gene>
    <name evidence="6" type="ORF">ITP53_08420</name>
</gene>
<dbReference type="InterPro" id="IPR000847">
    <property type="entry name" value="LysR_HTH_N"/>
</dbReference>
<dbReference type="FunFam" id="1.10.10.10:FF:000001">
    <property type="entry name" value="LysR family transcriptional regulator"/>
    <property type="match status" value="1"/>
</dbReference>
<evidence type="ECO:0000256" key="3">
    <source>
        <dbReference type="ARBA" id="ARBA00023125"/>
    </source>
</evidence>
<dbReference type="SUPFAM" id="SSF53850">
    <property type="entry name" value="Periplasmic binding protein-like II"/>
    <property type="match status" value="1"/>
</dbReference>
<dbReference type="Pfam" id="PF00126">
    <property type="entry name" value="HTH_1"/>
    <property type="match status" value="1"/>
</dbReference>
<dbReference type="InterPro" id="IPR036390">
    <property type="entry name" value="WH_DNA-bd_sf"/>
</dbReference>
<protein>
    <submittedName>
        <fullName evidence="6">LysR family transcriptional regulator</fullName>
    </submittedName>
</protein>
<proteinExistence type="inferred from homology"/>
<evidence type="ECO:0000313" key="6">
    <source>
        <dbReference type="EMBL" id="MBF8185764.1"/>
    </source>
</evidence>
<evidence type="ECO:0000313" key="7">
    <source>
        <dbReference type="Proteomes" id="UP000605361"/>
    </source>
</evidence>
<keyword evidence="4" id="KW-0804">Transcription</keyword>
<organism evidence="6 7">
    <name type="scientific">Nonomuraea cypriaca</name>
    <dbReference type="NCBI Taxonomy" id="1187855"/>
    <lineage>
        <taxon>Bacteria</taxon>
        <taxon>Bacillati</taxon>
        <taxon>Actinomycetota</taxon>
        <taxon>Actinomycetes</taxon>
        <taxon>Streptosporangiales</taxon>
        <taxon>Streptosporangiaceae</taxon>
        <taxon>Nonomuraea</taxon>
    </lineage>
</organism>
<comment type="similarity">
    <text evidence="1">Belongs to the LysR transcriptional regulatory family.</text>
</comment>
<dbReference type="EMBL" id="JADOGI010000018">
    <property type="protein sequence ID" value="MBF8185764.1"/>
    <property type="molecule type" value="Genomic_DNA"/>
</dbReference>
<accession>A0A931EVL3</accession>
<comment type="caution">
    <text evidence="6">The sequence shown here is derived from an EMBL/GenBank/DDBJ whole genome shotgun (WGS) entry which is preliminary data.</text>
</comment>
<sequence>MVLSNNRHGATSQPSVVHEGAADLDLAAVRSFVGIAEDRHFSDAAAKLGVSQQAISKRIAKLESFLGVRLFARSRTGADLTEDGRAFLPHARALVSTADQALETLRARRRALRIDVLDTRVASIDLVQTFYETVEGVEVEIVTSHGLRSARGALARGSVDAAFCRVDGVTEEELVSSPAYLEPVHVLVGRDHPLAGLRRVEMARLSGSTVWMPGNVAGSEWAEYHRFLGLAFDLRIDTSGPDFGWEHLVAEVGSRDLVTLVGEKCRLPWHPDTVQIPLIDPVPVYPWSLLHHSQNQHPALDLLIRNVADNHRPFDPRRQWLPDVDRAAFAADPGDRHRL</sequence>
<dbReference type="InterPro" id="IPR005119">
    <property type="entry name" value="LysR_subst-bd"/>
</dbReference>
<reference evidence="6" key="1">
    <citation type="submission" date="2020-11" db="EMBL/GenBank/DDBJ databases">
        <title>Whole-genome analyses of Nonomuraea sp. K274.</title>
        <authorList>
            <person name="Veyisoglu A."/>
        </authorList>
    </citation>
    <scope>NUCLEOTIDE SEQUENCE</scope>
    <source>
        <strain evidence="6">K274</strain>
    </source>
</reference>
<dbReference type="GO" id="GO:0003677">
    <property type="term" value="F:DNA binding"/>
    <property type="evidence" value="ECO:0007669"/>
    <property type="project" value="UniProtKB-KW"/>
</dbReference>
<evidence type="ECO:0000259" key="5">
    <source>
        <dbReference type="PROSITE" id="PS50931"/>
    </source>
</evidence>
<dbReference type="Proteomes" id="UP000605361">
    <property type="component" value="Unassembled WGS sequence"/>
</dbReference>
<dbReference type="Gene3D" id="3.40.190.10">
    <property type="entry name" value="Periplasmic binding protein-like II"/>
    <property type="match status" value="2"/>
</dbReference>
<dbReference type="GO" id="GO:0032993">
    <property type="term" value="C:protein-DNA complex"/>
    <property type="evidence" value="ECO:0007669"/>
    <property type="project" value="TreeGrafter"/>
</dbReference>
<dbReference type="PROSITE" id="PS50931">
    <property type="entry name" value="HTH_LYSR"/>
    <property type="match status" value="1"/>
</dbReference>
<dbReference type="PANTHER" id="PTHR30346">
    <property type="entry name" value="TRANSCRIPTIONAL DUAL REGULATOR HCAR-RELATED"/>
    <property type="match status" value="1"/>
</dbReference>
<dbReference type="InterPro" id="IPR036388">
    <property type="entry name" value="WH-like_DNA-bd_sf"/>
</dbReference>
<evidence type="ECO:0000256" key="1">
    <source>
        <dbReference type="ARBA" id="ARBA00009437"/>
    </source>
</evidence>
<keyword evidence="2" id="KW-0805">Transcription regulation</keyword>
<dbReference type="PANTHER" id="PTHR30346:SF0">
    <property type="entry name" value="HCA OPERON TRANSCRIPTIONAL ACTIVATOR HCAR"/>
    <property type="match status" value="1"/>
</dbReference>
<dbReference type="AlphaFoldDB" id="A0A931EVL3"/>
<dbReference type="PRINTS" id="PR00039">
    <property type="entry name" value="HTHLYSR"/>
</dbReference>
<dbReference type="Gene3D" id="1.10.10.10">
    <property type="entry name" value="Winged helix-like DNA-binding domain superfamily/Winged helix DNA-binding domain"/>
    <property type="match status" value="1"/>
</dbReference>
<dbReference type="Pfam" id="PF03466">
    <property type="entry name" value="LysR_substrate"/>
    <property type="match status" value="1"/>
</dbReference>
<name>A0A931EVL3_9ACTN</name>
<evidence type="ECO:0000256" key="2">
    <source>
        <dbReference type="ARBA" id="ARBA00023015"/>
    </source>
</evidence>
<feature type="domain" description="HTH lysR-type" evidence="5">
    <location>
        <begin position="24"/>
        <end position="81"/>
    </location>
</feature>
<dbReference type="GO" id="GO:0003700">
    <property type="term" value="F:DNA-binding transcription factor activity"/>
    <property type="evidence" value="ECO:0007669"/>
    <property type="project" value="InterPro"/>
</dbReference>